<dbReference type="EMBL" id="BAABDD010000003">
    <property type="protein sequence ID" value="GAA3731910.1"/>
    <property type="molecule type" value="Genomic_DNA"/>
</dbReference>
<accession>A0ABP7FB43</accession>
<comment type="similarity">
    <text evidence="1">Belongs to the ATP-dependent AMP-binding enzyme family.</text>
</comment>
<keyword evidence="2 5" id="KW-0436">Ligase</keyword>
<dbReference type="Gene3D" id="3.30.300.30">
    <property type="match status" value="1"/>
</dbReference>
<dbReference type="GO" id="GO:0016874">
    <property type="term" value="F:ligase activity"/>
    <property type="evidence" value="ECO:0007669"/>
    <property type="project" value="UniProtKB-KW"/>
</dbReference>
<evidence type="ECO:0000256" key="1">
    <source>
        <dbReference type="ARBA" id="ARBA00006432"/>
    </source>
</evidence>
<gene>
    <name evidence="5" type="ORF">GCM10022402_10760</name>
</gene>
<dbReference type="InterPro" id="IPR025110">
    <property type="entry name" value="AMP-bd_C"/>
</dbReference>
<proteinExistence type="inferred from homology"/>
<keyword evidence="6" id="KW-1185">Reference proteome</keyword>
<dbReference type="InterPro" id="IPR042099">
    <property type="entry name" value="ANL_N_sf"/>
</dbReference>
<evidence type="ECO:0000259" key="4">
    <source>
        <dbReference type="Pfam" id="PF13193"/>
    </source>
</evidence>
<dbReference type="Gene3D" id="3.40.50.12780">
    <property type="entry name" value="N-terminal domain of ligase-like"/>
    <property type="match status" value="1"/>
</dbReference>
<evidence type="ECO:0000313" key="5">
    <source>
        <dbReference type="EMBL" id="GAA3731910.1"/>
    </source>
</evidence>
<sequence length="517" mass="57529">MSPRPTVRVSDWVRLHARNTPNKPCFVTDTESFTFRQVNSRVNRVANELARMGVGKGDRVALFATDTHRYMEALLACMKLGAVYVPLNFRLTRPELELLLRTAEAKVLFFSERYAPLVESVDVPTLRSTIGFEKTAAADRDFDELITRGEDVEIDTPFLDDEIMCLAFTSGTTALPKGVLHSQRMTKHLVMQCILERRLPAESFHYSAAPLFHVAGMCYVLAGVARGYPSLILPAFDPDTVLTWLQRDVLNGIFLVPTMIDTLLQQPGVETVDYSRLLSIAYGAAPMSPTLLRRAMSVFGCDFMNMFGAGTEAGLQTVLTPEDHHRALNGHEHLLGSIGKPGMGVDLRLCDDDLREVPDGEVGEIVTRSDAVMSGFLNMPEETDRVLIDGWFRGGDMAWRDDEGYLYLSGRKKDMIIRGGENIYPIEIEQVLSELPDVREVAVVGVPDSHWGEVVRAHVVLAPGASFDEDAVRAYCREHLANYKIPAAFQVEEDFPRNASGKILKRVLRGESPKATP</sequence>
<organism evidence="5 6">
    <name type="scientific">Salinactinospora qingdaonensis</name>
    <dbReference type="NCBI Taxonomy" id="702744"/>
    <lineage>
        <taxon>Bacteria</taxon>
        <taxon>Bacillati</taxon>
        <taxon>Actinomycetota</taxon>
        <taxon>Actinomycetes</taxon>
        <taxon>Streptosporangiales</taxon>
        <taxon>Nocardiopsidaceae</taxon>
        <taxon>Salinactinospora</taxon>
    </lineage>
</organism>
<evidence type="ECO:0000259" key="3">
    <source>
        <dbReference type="Pfam" id="PF00501"/>
    </source>
</evidence>
<dbReference type="Pfam" id="PF00501">
    <property type="entry name" value="AMP-binding"/>
    <property type="match status" value="1"/>
</dbReference>
<dbReference type="SUPFAM" id="SSF56801">
    <property type="entry name" value="Acetyl-CoA synthetase-like"/>
    <property type="match status" value="1"/>
</dbReference>
<dbReference type="PANTHER" id="PTHR43201">
    <property type="entry name" value="ACYL-COA SYNTHETASE"/>
    <property type="match status" value="1"/>
</dbReference>
<feature type="domain" description="AMP-binding enzyme C-terminal" evidence="4">
    <location>
        <begin position="427"/>
        <end position="502"/>
    </location>
</feature>
<dbReference type="Pfam" id="PF13193">
    <property type="entry name" value="AMP-binding_C"/>
    <property type="match status" value="1"/>
</dbReference>
<dbReference type="InterPro" id="IPR000873">
    <property type="entry name" value="AMP-dep_synth/lig_dom"/>
</dbReference>
<dbReference type="Proteomes" id="UP001500908">
    <property type="component" value="Unassembled WGS sequence"/>
</dbReference>
<evidence type="ECO:0000313" key="6">
    <source>
        <dbReference type="Proteomes" id="UP001500908"/>
    </source>
</evidence>
<comment type="caution">
    <text evidence="5">The sequence shown here is derived from an EMBL/GenBank/DDBJ whole genome shotgun (WGS) entry which is preliminary data.</text>
</comment>
<dbReference type="PANTHER" id="PTHR43201:SF5">
    <property type="entry name" value="MEDIUM-CHAIN ACYL-COA LIGASE ACSF2, MITOCHONDRIAL"/>
    <property type="match status" value="1"/>
</dbReference>
<feature type="domain" description="AMP-dependent synthetase/ligase" evidence="3">
    <location>
        <begin position="16"/>
        <end position="377"/>
    </location>
</feature>
<name>A0ABP7FB43_9ACTN</name>
<evidence type="ECO:0000256" key="2">
    <source>
        <dbReference type="ARBA" id="ARBA00022598"/>
    </source>
</evidence>
<dbReference type="RefSeq" id="WP_344967882.1">
    <property type="nucleotide sequence ID" value="NZ_BAABDD010000003.1"/>
</dbReference>
<protein>
    <submittedName>
        <fullName evidence="5">Fatty acid--CoA ligase</fullName>
    </submittedName>
</protein>
<dbReference type="InterPro" id="IPR045851">
    <property type="entry name" value="AMP-bd_C_sf"/>
</dbReference>
<reference evidence="6" key="1">
    <citation type="journal article" date="2019" name="Int. J. Syst. Evol. Microbiol.">
        <title>The Global Catalogue of Microorganisms (GCM) 10K type strain sequencing project: providing services to taxonomists for standard genome sequencing and annotation.</title>
        <authorList>
            <consortium name="The Broad Institute Genomics Platform"/>
            <consortium name="The Broad Institute Genome Sequencing Center for Infectious Disease"/>
            <person name="Wu L."/>
            <person name="Ma J."/>
        </authorList>
    </citation>
    <scope>NUCLEOTIDE SEQUENCE [LARGE SCALE GENOMIC DNA]</scope>
    <source>
        <strain evidence="6">JCM 17137</strain>
    </source>
</reference>